<dbReference type="SUPFAM" id="SSF141673">
    <property type="entry name" value="MOSC N-terminal domain-like"/>
    <property type="match status" value="1"/>
</dbReference>
<dbReference type="GO" id="GO:0030170">
    <property type="term" value="F:pyridoxal phosphate binding"/>
    <property type="evidence" value="ECO:0007669"/>
    <property type="project" value="InterPro"/>
</dbReference>
<dbReference type="GO" id="GO:0030151">
    <property type="term" value="F:molybdenum ion binding"/>
    <property type="evidence" value="ECO:0007669"/>
    <property type="project" value="InterPro"/>
</dbReference>
<proteinExistence type="predicted"/>
<dbReference type="Pfam" id="PF03476">
    <property type="entry name" value="MOSC_N"/>
    <property type="match status" value="1"/>
</dbReference>
<dbReference type="AlphaFoldDB" id="A0A382ULB0"/>
<evidence type="ECO:0000259" key="1">
    <source>
        <dbReference type="PROSITE" id="PS51340"/>
    </source>
</evidence>
<reference evidence="2" key="1">
    <citation type="submission" date="2018-05" db="EMBL/GenBank/DDBJ databases">
        <authorList>
            <person name="Lanie J.A."/>
            <person name="Ng W.-L."/>
            <person name="Kazmierczak K.M."/>
            <person name="Andrzejewski T.M."/>
            <person name="Davidsen T.M."/>
            <person name="Wayne K.J."/>
            <person name="Tettelin H."/>
            <person name="Glass J.I."/>
            <person name="Rusch D."/>
            <person name="Podicherti R."/>
            <person name="Tsui H.-C.T."/>
            <person name="Winkler M.E."/>
        </authorList>
    </citation>
    <scope>NUCLEOTIDE SEQUENCE</scope>
</reference>
<feature type="non-terminal residue" evidence="2">
    <location>
        <position position="185"/>
    </location>
</feature>
<gene>
    <name evidence="2" type="ORF">METZ01_LOCUS387816</name>
</gene>
<dbReference type="PROSITE" id="PS51340">
    <property type="entry name" value="MOSC"/>
    <property type="match status" value="1"/>
</dbReference>
<protein>
    <recommendedName>
        <fullName evidence="1">MOSC domain-containing protein</fullName>
    </recommendedName>
</protein>
<organism evidence="2">
    <name type="scientific">marine metagenome</name>
    <dbReference type="NCBI Taxonomy" id="408172"/>
    <lineage>
        <taxon>unclassified sequences</taxon>
        <taxon>metagenomes</taxon>
        <taxon>ecological metagenomes</taxon>
    </lineage>
</organism>
<dbReference type="EMBL" id="UINC01145061">
    <property type="protein sequence ID" value="SVD34962.1"/>
    <property type="molecule type" value="Genomic_DNA"/>
</dbReference>
<evidence type="ECO:0000313" key="2">
    <source>
        <dbReference type="EMBL" id="SVD34962.1"/>
    </source>
</evidence>
<feature type="domain" description="MOSC" evidence="1">
    <location>
        <begin position="129"/>
        <end position="185"/>
    </location>
</feature>
<accession>A0A382ULB0</accession>
<sequence length="185" mass="21526">MIQVTDIYIYPVKSLKGIPLKKAETGSRGFKYDREWMITDSDYQFLTQREIEAMATITVSIAKDFLLLQSSKGNELKIDLNAKREESVQVSVWDDICDAYDEGEAASYWLTDELGYWQGKTLRLVRFCSDRKRPVPEKYLHGREAESSFSDQFPYLITTWDSLKKLNKGLRENGKQEVTMARFRP</sequence>
<dbReference type="InterPro" id="IPR005302">
    <property type="entry name" value="MoCF_Sase_C"/>
</dbReference>
<dbReference type="GO" id="GO:0003824">
    <property type="term" value="F:catalytic activity"/>
    <property type="evidence" value="ECO:0007669"/>
    <property type="project" value="InterPro"/>
</dbReference>
<name>A0A382ULB0_9ZZZZ</name>
<dbReference type="InterPro" id="IPR005303">
    <property type="entry name" value="MOCOS_middle"/>
</dbReference>
<feature type="non-terminal residue" evidence="2">
    <location>
        <position position="1"/>
    </location>
</feature>